<dbReference type="NCBIfam" id="NF000955">
    <property type="entry name" value="PRK00099.1-1"/>
    <property type="match status" value="1"/>
</dbReference>
<dbReference type="Pfam" id="PF00466">
    <property type="entry name" value="Ribosomal_L10"/>
    <property type="match status" value="1"/>
</dbReference>
<evidence type="ECO:0000256" key="6">
    <source>
        <dbReference type="SAM" id="MobiDB-lite"/>
    </source>
</evidence>
<evidence type="ECO:0000256" key="1">
    <source>
        <dbReference type="ARBA" id="ARBA00008889"/>
    </source>
</evidence>
<dbReference type="PANTHER" id="PTHR11560">
    <property type="entry name" value="39S RIBOSOMAL PROTEIN L10, MITOCHONDRIAL"/>
    <property type="match status" value="1"/>
</dbReference>
<keyword evidence="5" id="KW-0699">rRNA-binding</keyword>
<dbReference type="RefSeq" id="WP_094450763.1">
    <property type="nucleotide sequence ID" value="NZ_NMVI01000016.1"/>
</dbReference>
<gene>
    <name evidence="5" type="primary">rplJ</name>
    <name evidence="7" type="ORF">CGZ92_07505</name>
</gene>
<evidence type="ECO:0000256" key="3">
    <source>
        <dbReference type="ARBA" id="ARBA00023274"/>
    </source>
</evidence>
<evidence type="ECO:0000256" key="2">
    <source>
        <dbReference type="ARBA" id="ARBA00022980"/>
    </source>
</evidence>
<dbReference type="SUPFAM" id="SSF160369">
    <property type="entry name" value="Ribosomal protein L10-like"/>
    <property type="match status" value="1"/>
</dbReference>
<comment type="function">
    <text evidence="5">Forms part of the ribosomal stalk, playing a central role in the interaction of the ribosome with GTP-bound translation factors.</text>
</comment>
<keyword evidence="5" id="KW-0694">RNA-binding</keyword>
<keyword evidence="3 5" id="KW-0687">Ribonucleoprotein</keyword>
<comment type="caution">
    <text evidence="7">The sequence shown here is derived from an EMBL/GenBank/DDBJ whole genome shotgun (WGS) entry which is preliminary data.</text>
</comment>
<comment type="subunit">
    <text evidence="5">Part of the ribosomal stalk of the 50S ribosomal subunit. The N-terminus interacts with L11 and the large rRNA to form the base of the stalk. The C-terminus forms an elongated spine to which L12 dimers bind in a sequential fashion forming a multimeric L10(L12)X complex.</text>
</comment>
<accession>A0A255E9E8</accession>
<feature type="compositionally biased region" description="Low complexity" evidence="6">
    <location>
        <begin position="177"/>
        <end position="206"/>
    </location>
</feature>
<dbReference type="GO" id="GO:0006412">
    <property type="term" value="P:translation"/>
    <property type="evidence" value="ECO:0007669"/>
    <property type="project" value="UniProtKB-UniRule"/>
</dbReference>
<dbReference type="Proteomes" id="UP000216533">
    <property type="component" value="Unassembled WGS sequence"/>
</dbReference>
<organism evidence="7 8">
    <name type="scientific">Parenemella sanctibonifatiensis</name>
    <dbReference type="NCBI Taxonomy" id="2016505"/>
    <lineage>
        <taxon>Bacteria</taxon>
        <taxon>Bacillati</taxon>
        <taxon>Actinomycetota</taxon>
        <taxon>Actinomycetes</taxon>
        <taxon>Propionibacteriales</taxon>
        <taxon>Propionibacteriaceae</taxon>
        <taxon>Parenemella</taxon>
    </lineage>
</organism>
<comment type="similarity">
    <text evidence="1 5">Belongs to the universal ribosomal protein uL10 family.</text>
</comment>
<evidence type="ECO:0000313" key="8">
    <source>
        <dbReference type="Proteomes" id="UP000216533"/>
    </source>
</evidence>
<dbReference type="InterPro" id="IPR022973">
    <property type="entry name" value="Ribosomal_uL10_bac"/>
</dbReference>
<evidence type="ECO:0000256" key="4">
    <source>
        <dbReference type="ARBA" id="ARBA00035202"/>
    </source>
</evidence>
<dbReference type="InterPro" id="IPR043141">
    <property type="entry name" value="Ribosomal_uL10-like_sf"/>
</dbReference>
<sequence length="206" mass="21130">MASPDRVAAVAELKERFSNSDAVVLTNYRGLSVAELKQLRRDLGQDATYAVTKNTLTKIAAKEAGIEGLDDQLLGPTAIAFITGDVASVAKGLKNFAKDNPLLELKGGYMDGRVLDASEVSKLADLESREVLLAKLAGGMQGSLQKAVQLFNAPLAQAARALGALQAKAEADPSALAGAGSTDQDTTDAAAAANTDDAADAADAAN</sequence>
<name>A0A255E9E8_9ACTN</name>
<dbReference type="InterPro" id="IPR001790">
    <property type="entry name" value="Ribosomal_uL10"/>
</dbReference>
<dbReference type="GO" id="GO:1990904">
    <property type="term" value="C:ribonucleoprotein complex"/>
    <property type="evidence" value="ECO:0007669"/>
    <property type="project" value="UniProtKB-KW"/>
</dbReference>
<dbReference type="GO" id="GO:0005840">
    <property type="term" value="C:ribosome"/>
    <property type="evidence" value="ECO:0007669"/>
    <property type="project" value="UniProtKB-KW"/>
</dbReference>
<evidence type="ECO:0000256" key="5">
    <source>
        <dbReference type="HAMAP-Rule" id="MF_00362"/>
    </source>
</evidence>
<dbReference type="HAMAP" id="MF_00362">
    <property type="entry name" value="Ribosomal_uL10"/>
    <property type="match status" value="1"/>
</dbReference>
<proteinExistence type="inferred from homology"/>
<dbReference type="CDD" id="cd05797">
    <property type="entry name" value="Ribosomal_L10"/>
    <property type="match status" value="1"/>
</dbReference>
<protein>
    <recommendedName>
        <fullName evidence="4 5">Large ribosomal subunit protein uL10</fullName>
    </recommendedName>
</protein>
<dbReference type="GO" id="GO:0070180">
    <property type="term" value="F:large ribosomal subunit rRNA binding"/>
    <property type="evidence" value="ECO:0007669"/>
    <property type="project" value="UniProtKB-UniRule"/>
</dbReference>
<keyword evidence="2 5" id="KW-0689">Ribosomal protein</keyword>
<dbReference type="InterPro" id="IPR047865">
    <property type="entry name" value="Ribosomal_uL10_bac_type"/>
</dbReference>
<dbReference type="Gene3D" id="3.30.70.1730">
    <property type="match status" value="1"/>
</dbReference>
<feature type="region of interest" description="Disordered" evidence="6">
    <location>
        <begin position="173"/>
        <end position="206"/>
    </location>
</feature>
<dbReference type="Gene3D" id="6.10.250.290">
    <property type="match status" value="1"/>
</dbReference>
<reference evidence="7 8" key="1">
    <citation type="submission" date="2017-07" db="EMBL/GenBank/DDBJ databases">
        <title>Draft whole genome sequences of clinical Proprionibacteriaceae strains.</title>
        <authorList>
            <person name="Bernier A.-M."/>
            <person name="Bernard K."/>
            <person name="Domingo M.-C."/>
        </authorList>
    </citation>
    <scope>NUCLEOTIDE SEQUENCE [LARGE SCALE GENOMIC DNA]</scope>
    <source>
        <strain evidence="7 8">NML 160184</strain>
    </source>
</reference>
<dbReference type="AlphaFoldDB" id="A0A255E9E8"/>
<evidence type="ECO:0000313" key="7">
    <source>
        <dbReference type="EMBL" id="OYN87541.1"/>
    </source>
</evidence>
<dbReference type="EMBL" id="NMVI01000016">
    <property type="protein sequence ID" value="OYN87541.1"/>
    <property type="molecule type" value="Genomic_DNA"/>
</dbReference>